<evidence type="ECO:0000313" key="2">
    <source>
        <dbReference type="EMBL" id="QRN52352.1"/>
    </source>
</evidence>
<reference evidence="2 3" key="1">
    <citation type="submission" date="2020-10" db="EMBL/GenBank/DDBJ databases">
        <title>Phylogeny of dyella-like bacteria.</title>
        <authorList>
            <person name="Fu J."/>
        </authorList>
    </citation>
    <scope>NUCLEOTIDE SEQUENCE [LARGE SCALE GENOMIC DNA]</scope>
    <source>
        <strain evidence="2 3">DHOB09</strain>
    </source>
</reference>
<feature type="chain" id="PRO_5046601904" evidence="1">
    <location>
        <begin position="21"/>
        <end position="374"/>
    </location>
</feature>
<evidence type="ECO:0000256" key="1">
    <source>
        <dbReference type="SAM" id="SignalP"/>
    </source>
</evidence>
<feature type="signal peptide" evidence="1">
    <location>
        <begin position="1"/>
        <end position="20"/>
    </location>
</feature>
<keyword evidence="1" id="KW-0732">Signal</keyword>
<proteinExistence type="predicted"/>
<dbReference type="SUPFAM" id="SSF75011">
    <property type="entry name" value="3-carboxy-cis,cis-mucoante lactonizing enzyme"/>
    <property type="match status" value="1"/>
</dbReference>
<sequence length="374" mass="37188">MKRKLLTLMLLMGFAGAASADSISTGNVLVIDQEAGTNAQGALFVVDQNAGTRTLFSDFGNSSQGATGVDPAGIAWLPGQLLGLLSPASVLVTDGSAGTGQQGALFQIDPTTGNRTLLSDFGNSAQGTLGEDPVAVLPIPVIPGLLNSGIVLAVDPFAGTNGQGAIFSVDASGNRTVLTDFGDSTGPQGQYPDSLAYYPGLLGLLGTTVLVADGSAGTNGQGELFSVNPATGVRAVLSDFGNSAQGWVDANPQSTPYGVIVSPTEQIFVLVQELSAGGGGAVIQVDPSTGNRTLVSSLSCTNSAGATVTGVAPYELAWLPSGLIGVSDSDAGTNGDGAVFTVNPANGQCQVFSDFGSASQGALGSEPSGITVAQ</sequence>
<keyword evidence="3" id="KW-1185">Reference proteome</keyword>
<gene>
    <name evidence="2" type="ORF">ISN74_12755</name>
</gene>
<dbReference type="EMBL" id="CP064030">
    <property type="protein sequence ID" value="QRN52352.1"/>
    <property type="molecule type" value="Genomic_DNA"/>
</dbReference>
<protein>
    <submittedName>
        <fullName evidence="2">Uncharacterized protein</fullName>
    </submittedName>
</protein>
<evidence type="ECO:0000313" key="3">
    <source>
        <dbReference type="Proteomes" id="UP000663181"/>
    </source>
</evidence>
<accession>A0ABX7GPN2</accession>
<dbReference type="Proteomes" id="UP000663181">
    <property type="component" value="Chromosome"/>
</dbReference>
<organism evidence="2 3">
    <name type="scientific">Dyella caseinilytica</name>
    <dbReference type="NCBI Taxonomy" id="1849581"/>
    <lineage>
        <taxon>Bacteria</taxon>
        <taxon>Pseudomonadati</taxon>
        <taxon>Pseudomonadota</taxon>
        <taxon>Gammaproteobacteria</taxon>
        <taxon>Lysobacterales</taxon>
        <taxon>Rhodanobacteraceae</taxon>
        <taxon>Dyella</taxon>
    </lineage>
</organism>
<name>A0ABX7GPN2_9GAMM</name>
<dbReference type="RefSeq" id="WP_188801170.1">
    <property type="nucleotide sequence ID" value="NZ_BMIZ01000003.1"/>
</dbReference>